<feature type="domain" description="DUF6924" evidence="1">
    <location>
        <begin position="11"/>
        <end position="133"/>
    </location>
</feature>
<sequence length="134" mass="15038">MTSEYPPGQNVVFRADFSSDEAWKEVTDLIEKHRGPAEFTLVDDRSHDGLTREGIIRLAESAGMTDLDYAFIADARAMNDSDHSLLVVDLEYNDPSFRVAPEFIRSVADNLTVSNLDFEDFNEGVDEDGVYRGN</sequence>
<gene>
    <name evidence="2" type="ORF">BKA16_002146</name>
</gene>
<dbReference type="AlphaFoldDB" id="A0A840EZ45"/>
<dbReference type="Proteomes" id="UP000551501">
    <property type="component" value="Unassembled WGS sequence"/>
</dbReference>
<dbReference type="EMBL" id="JACIFP010000001">
    <property type="protein sequence ID" value="MBB4135594.1"/>
    <property type="molecule type" value="Genomic_DNA"/>
</dbReference>
<evidence type="ECO:0000259" key="1">
    <source>
        <dbReference type="Pfam" id="PF21962"/>
    </source>
</evidence>
<accession>A0A840EZ45</accession>
<protein>
    <recommendedName>
        <fullName evidence="1">DUF6924 domain-containing protein</fullName>
    </recommendedName>
</protein>
<organism evidence="2 3">
    <name type="scientific">Gordonia humi</name>
    <dbReference type="NCBI Taxonomy" id="686429"/>
    <lineage>
        <taxon>Bacteria</taxon>
        <taxon>Bacillati</taxon>
        <taxon>Actinomycetota</taxon>
        <taxon>Actinomycetes</taxon>
        <taxon>Mycobacteriales</taxon>
        <taxon>Gordoniaceae</taxon>
        <taxon>Gordonia</taxon>
    </lineage>
</organism>
<dbReference type="RefSeq" id="WP_183370622.1">
    <property type="nucleotide sequence ID" value="NZ_BAABHL010000122.1"/>
</dbReference>
<evidence type="ECO:0000313" key="3">
    <source>
        <dbReference type="Proteomes" id="UP000551501"/>
    </source>
</evidence>
<proteinExistence type="predicted"/>
<keyword evidence="3" id="KW-1185">Reference proteome</keyword>
<name>A0A840EZ45_9ACTN</name>
<comment type="caution">
    <text evidence="2">The sequence shown here is derived from an EMBL/GenBank/DDBJ whole genome shotgun (WGS) entry which is preliminary data.</text>
</comment>
<dbReference type="InterPro" id="IPR053832">
    <property type="entry name" value="DUF6924"/>
</dbReference>
<evidence type="ECO:0000313" key="2">
    <source>
        <dbReference type="EMBL" id="MBB4135594.1"/>
    </source>
</evidence>
<dbReference type="Pfam" id="PF21962">
    <property type="entry name" value="DUF6924"/>
    <property type="match status" value="1"/>
</dbReference>
<reference evidence="2 3" key="1">
    <citation type="submission" date="2020-08" db="EMBL/GenBank/DDBJ databases">
        <title>Sequencing the genomes of 1000 actinobacteria strains.</title>
        <authorList>
            <person name="Klenk H.-P."/>
        </authorList>
    </citation>
    <scope>NUCLEOTIDE SEQUENCE [LARGE SCALE GENOMIC DNA]</scope>
    <source>
        <strain evidence="2 3">DSM 45298</strain>
    </source>
</reference>